<reference evidence="3" key="1">
    <citation type="journal article" date="2014" name="Int. J. Syst. Evol. Microbiol.">
        <title>Complete genome sequence of Corynebacterium casei LMG S-19264T (=DSM 44701T), isolated from a smear-ripened cheese.</title>
        <authorList>
            <consortium name="US DOE Joint Genome Institute (JGI-PGF)"/>
            <person name="Walter F."/>
            <person name="Albersmeier A."/>
            <person name="Kalinowski J."/>
            <person name="Ruckert C."/>
        </authorList>
    </citation>
    <scope>NUCLEOTIDE SEQUENCE</scope>
    <source>
        <strain evidence="3">CGMCC 1.15725</strain>
    </source>
</reference>
<gene>
    <name evidence="3" type="ORF">GCM10011611_34620</name>
</gene>
<feature type="region of interest" description="Disordered" evidence="1">
    <location>
        <begin position="87"/>
        <end position="110"/>
    </location>
</feature>
<proteinExistence type="predicted"/>
<dbReference type="Pfam" id="PF18557">
    <property type="entry name" value="NepR"/>
    <property type="match status" value="1"/>
</dbReference>
<evidence type="ECO:0000313" key="4">
    <source>
        <dbReference type="Proteomes" id="UP000646365"/>
    </source>
</evidence>
<name>A0A8J2YVS7_9PROT</name>
<evidence type="ECO:0000256" key="1">
    <source>
        <dbReference type="SAM" id="MobiDB-lite"/>
    </source>
</evidence>
<sequence length="110" mass="11885">MRNGGSLDAYDFGSLMTARAPVGERERSTLSLSVVGDTPNPQRLSLGPDAEVELQVGRRLRAMYDSVLHEPLPDRFVTLMQQIDERISARSGAGGEDTPPAPARKHAGGR</sequence>
<feature type="region of interest" description="Disordered" evidence="1">
    <location>
        <begin position="13"/>
        <end position="46"/>
    </location>
</feature>
<comment type="caution">
    <text evidence="3">The sequence shown here is derived from an EMBL/GenBank/DDBJ whole genome shotgun (WGS) entry which is preliminary data.</text>
</comment>
<reference evidence="3" key="2">
    <citation type="submission" date="2020-09" db="EMBL/GenBank/DDBJ databases">
        <authorList>
            <person name="Sun Q."/>
            <person name="Zhou Y."/>
        </authorList>
    </citation>
    <scope>NUCLEOTIDE SEQUENCE</scope>
    <source>
        <strain evidence="3">CGMCC 1.15725</strain>
    </source>
</reference>
<protein>
    <recommendedName>
        <fullName evidence="2">Anti-sigma factor NepR domain-containing protein</fullName>
    </recommendedName>
</protein>
<keyword evidence="4" id="KW-1185">Reference proteome</keyword>
<dbReference type="InterPro" id="IPR041649">
    <property type="entry name" value="NepR"/>
</dbReference>
<feature type="domain" description="Anti-sigma factor NepR" evidence="2">
    <location>
        <begin position="55"/>
        <end position="86"/>
    </location>
</feature>
<evidence type="ECO:0000259" key="2">
    <source>
        <dbReference type="Pfam" id="PF18557"/>
    </source>
</evidence>
<dbReference type="AlphaFoldDB" id="A0A8J2YVS7"/>
<dbReference type="Proteomes" id="UP000646365">
    <property type="component" value="Unassembled WGS sequence"/>
</dbReference>
<dbReference type="EMBL" id="BMJQ01000009">
    <property type="protein sequence ID" value="GGF25613.1"/>
    <property type="molecule type" value="Genomic_DNA"/>
</dbReference>
<evidence type="ECO:0000313" key="3">
    <source>
        <dbReference type="EMBL" id="GGF25613.1"/>
    </source>
</evidence>
<accession>A0A8J2YVS7</accession>
<dbReference type="RefSeq" id="WP_189047999.1">
    <property type="nucleotide sequence ID" value="NZ_BMJQ01000009.1"/>
</dbReference>
<organism evidence="3 4">
    <name type="scientific">Aliidongia dinghuensis</name>
    <dbReference type="NCBI Taxonomy" id="1867774"/>
    <lineage>
        <taxon>Bacteria</taxon>
        <taxon>Pseudomonadati</taxon>
        <taxon>Pseudomonadota</taxon>
        <taxon>Alphaproteobacteria</taxon>
        <taxon>Rhodospirillales</taxon>
        <taxon>Dongiaceae</taxon>
        <taxon>Aliidongia</taxon>
    </lineage>
</organism>